<evidence type="ECO:0000256" key="15">
    <source>
        <dbReference type="ARBA" id="ARBA00023273"/>
    </source>
</evidence>
<evidence type="ECO:0000256" key="9">
    <source>
        <dbReference type="ARBA" id="ARBA00022846"/>
    </source>
</evidence>
<dbReference type="FunFam" id="3.40.50.300:FF:002141">
    <property type="entry name" value="Dynein heavy chain"/>
    <property type="match status" value="1"/>
</dbReference>
<dbReference type="GO" id="GO:0005874">
    <property type="term" value="C:microtubule"/>
    <property type="evidence" value="ECO:0007669"/>
    <property type="project" value="UniProtKB-KW"/>
</dbReference>
<dbReference type="PANTHER" id="PTHR22878">
    <property type="entry name" value="DYNEIN HEAVY CHAIN 6, AXONEMAL-LIKE-RELATED"/>
    <property type="match status" value="1"/>
</dbReference>
<dbReference type="FunFam" id="3.20.180.20:FF:000001">
    <property type="entry name" value="Dynein axonemal heavy chain 5"/>
    <property type="match status" value="1"/>
</dbReference>
<dbReference type="FunFam" id="1.20.1270.280:FF:000005">
    <property type="entry name" value="Dynein axonemal heavy chain 10"/>
    <property type="match status" value="1"/>
</dbReference>
<dbReference type="Pfam" id="PF17852">
    <property type="entry name" value="Dynein_AAA_lid"/>
    <property type="match status" value="1"/>
</dbReference>
<evidence type="ECO:0000256" key="20">
    <source>
        <dbReference type="SAM" id="MobiDB-lite"/>
    </source>
</evidence>
<dbReference type="InterPro" id="IPR026983">
    <property type="entry name" value="DHC"/>
</dbReference>
<dbReference type="GO" id="GO:0051959">
    <property type="term" value="F:dynein light intermediate chain binding"/>
    <property type="evidence" value="ECO:0007669"/>
    <property type="project" value="InterPro"/>
</dbReference>
<dbReference type="FunFam" id="3.40.50.300:FF:001855">
    <property type="entry name" value="Dynein axonemal heavy chain 10"/>
    <property type="match status" value="1"/>
</dbReference>
<dbReference type="FunFam" id="3.10.490.20:FF:000006">
    <property type="entry name" value="Dynein axonemal heavy chain 10"/>
    <property type="match status" value="1"/>
</dbReference>
<dbReference type="InterPro" id="IPR056759">
    <property type="entry name" value="DYH2-5-8_CC"/>
</dbReference>
<dbReference type="InterPro" id="IPR004273">
    <property type="entry name" value="Dynein_heavy_D6_P-loop"/>
</dbReference>
<evidence type="ECO:0000256" key="2">
    <source>
        <dbReference type="ARBA" id="ARBA00004430"/>
    </source>
</evidence>
<feature type="region of interest" description="Disordered" evidence="20">
    <location>
        <begin position="103"/>
        <end position="137"/>
    </location>
</feature>
<dbReference type="InterPro" id="IPR035706">
    <property type="entry name" value="AAA_9"/>
</dbReference>
<evidence type="ECO:0000256" key="1">
    <source>
        <dbReference type="ARBA" id="ARBA00004230"/>
    </source>
</evidence>
<feature type="coiled-coil region" evidence="19">
    <location>
        <begin position="3311"/>
        <end position="3338"/>
    </location>
</feature>
<feature type="compositionally biased region" description="Low complexity" evidence="20">
    <location>
        <begin position="108"/>
        <end position="120"/>
    </location>
</feature>
<feature type="domain" description="AAA+ ATPase" evidence="21">
    <location>
        <begin position="2652"/>
        <end position="2803"/>
    </location>
</feature>
<feature type="coiled-coil region" evidence="19">
    <location>
        <begin position="3253"/>
        <end position="3280"/>
    </location>
</feature>
<dbReference type="InterPro" id="IPR013594">
    <property type="entry name" value="Dynein_heavy_tail"/>
</dbReference>
<keyword evidence="4" id="KW-0963">Cytoplasm</keyword>
<dbReference type="FunFam" id="1.20.920.20:FF:000001">
    <property type="entry name" value="dynein heavy chain 2, axonemal"/>
    <property type="match status" value="1"/>
</dbReference>
<keyword evidence="14" id="KW-0206">Cytoskeleton</keyword>
<keyword evidence="22" id="KW-1185">Reference proteome</keyword>
<evidence type="ECO:0000256" key="18">
    <source>
        <dbReference type="ARBA" id="ARBA00077719"/>
    </source>
</evidence>
<dbReference type="Pfam" id="PF18198">
    <property type="entry name" value="AAA_lid_11"/>
    <property type="match status" value="1"/>
</dbReference>
<dbReference type="GO" id="GO:0005524">
    <property type="term" value="F:ATP binding"/>
    <property type="evidence" value="ECO:0007669"/>
    <property type="project" value="UniProtKB-KW"/>
</dbReference>
<dbReference type="Pfam" id="PF12780">
    <property type="entry name" value="AAA_8"/>
    <property type="match status" value="1"/>
</dbReference>
<dbReference type="Gene3D" id="1.20.1270.280">
    <property type="match status" value="1"/>
</dbReference>
<dbReference type="InterPro" id="IPR041466">
    <property type="entry name" value="Dynein_AAA5_ext"/>
</dbReference>
<dbReference type="Pfam" id="PF25007">
    <property type="entry name" value="DYH2-5-8_CC"/>
    <property type="match status" value="1"/>
</dbReference>
<evidence type="ECO:0000256" key="14">
    <source>
        <dbReference type="ARBA" id="ARBA00023212"/>
    </source>
</evidence>
<evidence type="ECO:0000256" key="5">
    <source>
        <dbReference type="ARBA" id="ARBA00022701"/>
    </source>
</evidence>
<dbReference type="Pfam" id="PF08393">
    <property type="entry name" value="DHC_N2"/>
    <property type="match status" value="1"/>
</dbReference>
<dbReference type="Gene3D" id="1.20.140.100">
    <property type="entry name" value="Dynein heavy chain, N-terminal domain 2"/>
    <property type="match status" value="1"/>
</dbReference>
<dbReference type="GO" id="GO:0008569">
    <property type="term" value="F:minus-end-directed microtubule motor activity"/>
    <property type="evidence" value="ECO:0007669"/>
    <property type="project" value="InterPro"/>
</dbReference>
<dbReference type="Pfam" id="PF12774">
    <property type="entry name" value="AAA_6"/>
    <property type="match status" value="1"/>
</dbReference>
<dbReference type="Pfam" id="PF17857">
    <property type="entry name" value="AAA_lid_1"/>
    <property type="match status" value="1"/>
</dbReference>
<dbReference type="Pfam" id="PF12775">
    <property type="entry name" value="AAA_7"/>
    <property type="match status" value="1"/>
</dbReference>
<dbReference type="SUPFAM" id="SSF52540">
    <property type="entry name" value="P-loop containing nucleoside triphosphate hydrolases"/>
    <property type="match status" value="4"/>
</dbReference>
<evidence type="ECO:0000256" key="12">
    <source>
        <dbReference type="ARBA" id="ARBA00023069"/>
    </source>
</evidence>
<keyword evidence="8" id="KW-0067">ATP-binding</keyword>
<keyword evidence="13" id="KW-0505">Motor protein</keyword>
<dbReference type="Gene3D" id="1.10.8.710">
    <property type="match status" value="1"/>
</dbReference>
<evidence type="ECO:0000256" key="10">
    <source>
        <dbReference type="ARBA" id="ARBA00023017"/>
    </source>
</evidence>
<dbReference type="Gene3D" id="1.20.920.30">
    <property type="match status" value="1"/>
</dbReference>
<dbReference type="SMART" id="SM00382">
    <property type="entry name" value="AAA"/>
    <property type="match status" value="3"/>
</dbReference>
<dbReference type="FunFam" id="3.40.50.300:FF:000049">
    <property type="entry name" value="Dynein, axonemal, heavy chain 5"/>
    <property type="match status" value="1"/>
</dbReference>
<dbReference type="FunFam" id="1.10.287.2620:FF:000002">
    <property type="entry name" value="Dynein heavy chain 2, axonemal"/>
    <property type="match status" value="1"/>
</dbReference>
<keyword evidence="15" id="KW-0966">Cell projection</keyword>
<comment type="similarity">
    <text evidence="3">Belongs to the dynein heavy chain family.</text>
</comment>
<dbReference type="GO" id="GO:0036159">
    <property type="term" value="P:inner dynein arm assembly"/>
    <property type="evidence" value="ECO:0007669"/>
    <property type="project" value="UniProtKB-ARBA"/>
</dbReference>
<dbReference type="GO" id="GO:0060294">
    <property type="term" value="P:cilium movement involved in cell motility"/>
    <property type="evidence" value="ECO:0007669"/>
    <property type="project" value="UniProtKB-ARBA"/>
</dbReference>
<dbReference type="Gene3D" id="6.10.140.1060">
    <property type="match status" value="1"/>
</dbReference>
<dbReference type="FunFam" id="3.40.50.300:FF:000153">
    <property type="entry name" value="Dynein axonemal heavy chain 1"/>
    <property type="match status" value="1"/>
</dbReference>
<dbReference type="FunFam" id="1.10.8.720:FF:000005">
    <property type="entry name" value="Dynein axonemal heavy chain 10"/>
    <property type="match status" value="1"/>
</dbReference>
<dbReference type="InterPro" id="IPR043157">
    <property type="entry name" value="Dynein_AAA1S"/>
</dbReference>
<proteinExistence type="inferred from homology"/>
<reference evidence="22" key="1">
    <citation type="submission" date="2022-06" db="EMBL/GenBank/DDBJ databases">
        <authorList>
            <person name="Berger JAMES D."/>
            <person name="Berger JAMES D."/>
        </authorList>
    </citation>
    <scope>NUCLEOTIDE SEQUENCE [LARGE SCALE GENOMIC DNA]</scope>
</reference>
<evidence type="ECO:0000259" key="21">
    <source>
        <dbReference type="SMART" id="SM00382"/>
    </source>
</evidence>
<evidence type="ECO:0000256" key="4">
    <source>
        <dbReference type="ARBA" id="ARBA00022490"/>
    </source>
</evidence>
<dbReference type="Proteomes" id="UP000050792">
    <property type="component" value="Unassembled WGS sequence"/>
</dbReference>
<keyword evidence="9" id="KW-0282">Flagellum</keyword>
<dbReference type="FunFam" id="1.10.8.710:FF:000002">
    <property type="entry name" value="dynein heavy chain 17, axonemal"/>
    <property type="match status" value="1"/>
</dbReference>
<keyword evidence="11 19" id="KW-0175">Coiled coil</keyword>
<dbReference type="Gene3D" id="1.10.287.2620">
    <property type="match status" value="1"/>
</dbReference>
<dbReference type="InterPro" id="IPR041658">
    <property type="entry name" value="AAA_lid_11"/>
</dbReference>
<dbReference type="Gene3D" id="1.20.58.1120">
    <property type="match status" value="1"/>
</dbReference>
<dbReference type="WBParaSite" id="SRDH1_74580.1">
    <property type="protein sequence ID" value="SRDH1_74580.1"/>
    <property type="gene ID" value="SRDH1_74580"/>
</dbReference>
<feature type="compositionally biased region" description="Basic and acidic residues" evidence="20">
    <location>
        <begin position="122"/>
        <end position="132"/>
    </location>
</feature>
<organism evidence="22 23">
    <name type="scientific">Schistosoma rodhaini</name>
    <dbReference type="NCBI Taxonomy" id="6188"/>
    <lineage>
        <taxon>Eukaryota</taxon>
        <taxon>Metazoa</taxon>
        <taxon>Spiralia</taxon>
        <taxon>Lophotrochozoa</taxon>
        <taxon>Platyhelminthes</taxon>
        <taxon>Trematoda</taxon>
        <taxon>Digenea</taxon>
        <taxon>Strigeidida</taxon>
        <taxon>Schistosomatoidea</taxon>
        <taxon>Schistosomatidae</taxon>
        <taxon>Schistosoma</taxon>
    </lineage>
</organism>
<keyword evidence="10" id="KW-0243">Dynein</keyword>
<dbReference type="Pfam" id="PF12777">
    <property type="entry name" value="MT"/>
    <property type="match status" value="1"/>
</dbReference>
<dbReference type="Gene3D" id="1.10.8.720">
    <property type="entry name" value="Region D6 of dynein motor"/>
    <property type="match status" value="1"/>
</dbReference>
<dbReference type="InterPro" id="IPR024743">
    <property type="entry name" value="Dynein_HC_stalk"/>
</dbReference>
<dbReference type="Gene3D" id="3.40.50.300">
    <property type="entry name" value="P-loop containing nucleotide triphosphate hydrolases"/>
    <property type="match status" value="5"/>
</dbReference>
<feature type="domain" description="AAA+ ATPase" evidence="21">
    <location>
        <begin position="2305"/>
        <end position="2441"/>
    </location>
</feature>
<dbReference type="FunFam" id="1.10.472.130:FF:000010">
    <property type="entry name" value="Dynein axonemal heavy chain 10"/>
    <property type="match status" value="1"/>
</dbReference>
<evidence type="ECO:0000256" key="8">
    <source>
        <dbReference type="ARBA" id="ARBA00022840"/>
    </source>
</evidence>
<dbReference type="GO" id="GO:0097729">
    <property type="term" value="C:9+2 motile cilium"/>
    <property type="evidence" value="ECO:0007669"/>
    <property type="project" value="UniProtKB-ARBA"/>
</dbReference>
<dbReference type="InterPro" id="IPR042219">
    <property type="entry name" value="AAA_lid_11_sf"/>
</dbReference>
<dbReference type="Gene3D" id="3.20.180.20">
    <property type="entry name" value="Dynein heavy chain, N-terminal domain 2"/>
    <property type="match status" value="1"/>
</dbReference>
<name>A0AA85G3X9_9TREM</name>
<evidence type="ECO:0000313" key="23">
    <source>
        <dbReference type="WBParaSite" id="SRDH1_74580.1"/>
    </source>
</evidence>
<evidence type="ECO:0000313" key="22">
    <source>
        <dbReference type="Proteomes" id="UP000050792"/>
    </source>
</evidence>
<dbReference type="FunFam" id="1.20.920.30:FF:000007">
    <property type="entry name" value="Dynein axonemal heavy chain 10"/>
    <property type="match status" value="1"/>
</dbReference>
<dbReference type="InterPro" id="IPR013602">
    <property type="entry name" value="Dynein_heavy_linker"/>
</dbReference>
<sequence length="4680" mass="543382">MDDTRIEWMKHVIYKGLNLVDNDIFLDFIERNDNENELELAKFLNDSPKDEYQLLIFYKTFYEEEVEEVLQIPRKQSTNGVTDIDGEVQYEQTYNGLDNSEEITAHQNGTSNGHHTTNNNADNKEMNEKSDDSLTDETDTSMKYTTIINRKTIWRTRLNMKNTSIDIETLTEEYVYFIRITKGYMNAPNDLKQAFHYMPSQIQWGYMRGSFLQNLQNLLKQIYTPLLKDQQLMLHDNDINNNNNNQYQQKSIISDQDQLKSIEIKSQEHQEIDELKKIVETRDEFLINTRKFCCIVETTIHQLNSDIVLEIPNIDVTEDDLDIVKSPKFMIIEKTIILWNRQIRQTLDSLLEKKPNDKSPLSLIDYWRDRNLILGTLIEQLKRSNVIRFYHLHQILENDTYSALFSETNSLYIQARDNVKFLSLLERHFKTLTFGNKIESLIDIIHPLIQTFHMIWVLSRYYNRDENMVQLFERTAIAITNRVIHAVDFPNLFRSDLKQSISLMNTVINLLNHWKIVYYEKRSEIETVGRDARWEFDKIKLFGCTDFTRSICENLLDILTTIKDFRNIFSSELKSVTCDTKKIDEASQRVNSIVEMFCEMKTDPFNKENNIWWHEELDKFNDIVEHLEYEANSLINDSFTLLRSSESVFDVWCKFRHIKTRPKIHNLLNEKFIDILKQYEKEMMNISSIFNQNAILPPFHDHQQNQQMTMMIRVLTKFTPPISGFIQWERYLLSCIKKPILKFLKINELMKNDKGKSVRNQYIMIGKQMKNYENQLYKYWIIQIEQSFDQYLNQTLLKQQEDLTKSSSIMMTKMSCLPISRLSLNSSSKSEQNTNESSKIAIEFSKYELLVNFHPNILVTITEAKHLEALGFKIPEIVINAVLKESSYIVYVEKLKFLVKRCHELFSQLDPVELTILESNIINLRTVMKPGWDILNWKSLGINEFITKVEEELNRFASMCNLCKKTAADIEARLELIGLADLFPTPKCIGEYQKTAMGEYFTCKEYFAQTVIERQKQFEELRMQHTSLTPLIIKLEGAITQQNTGNSKIMVPYFEYWEKKLFDRIYAMVVRNLQTYLNRISRQQEPLFAVDLMLAGTDVVGNPQPAELYRLVIQELRDAIESTRVFVRWCRGSCVIAPGVKVDGSEDLHYFTFYEEIAKSSEIADLVQQIAKVYANTVEKVKRFQDSWRKHKGKFVANKLTQVEKWMETSHTTIEIHEKILEMNNKLNDLCETPELLNIGCIQLRLKSLIHNIHEHNRKWTIAYGKQLHDIGKEMLTSLHEEFKHRLEDLEDVPTTLTELKDILRTIHEIRSTTLETEEKLIDIEERYRLLNYHNLPVPENETESVKSLRSVWMNLLKFANHKEHTLSRIKNKFAKITLEDITKFNQLVIEFEKRFAENGPGTLISDLDLAVTSAKEYHSELNELEFKRKELTSAEQLFNLPLTQYPQLINIQKELNGLDQLFNIYLKQKQAREEWSQILWRDLNITVLQNGIEKYLKDLRNLPKSVRTLPIGRVVFEQIRTFRDSLPLFLDLKNEALRERHWNELMRKTGQTFDMNPETFTLANIFAMELHRFADQISEIVSFAIKELSIEKGVKEVEETWQNLNFNVINYMKGNQNRGYVLGALDDIIQILEDNSMNLQSMASSKFIGPFLSTVQLWEKNLSIISEIIEVWLIVQRKWMYLEGIFIGGDIRAQLPDEAAKFDNIDKMFKKIMFETNKSPNVKTCCLVSGRLNELNILSEGLERCQKSLNNYLDSKRNAFPRFFFISDDELLSILGSSDCECVQEHMIKMFDNIASLKFSKQSSKSGSNFIEITAMNSAEGEVMEFRHPQPVTGNVENWMTAMEQEMKRSNRLITKEAVYYYRSSKSRVEWMFDYQGMVVLATNQIWWTWEIENVFRKISNGNKNAMKDYSQMLQQQLDDIVLCVRSPLKKNDRNKLTTVLIIDVHARDIVSDFVRDSIMDATEFQWESQLRFYWSKSVDNLIIKQCTGQFNYGYEYMGLNGRLVITPLTDRIYLTLTQALSMYLGGAPAGPAGTGKTETTKDLAKALGLLCIVTNCGEGMDYKAVGKILSGLCQCGAWGCFDEFNRIDASVLSVISTQLKVIQMALINHVKDFIFEGISIKLDSRVGIFITMNPGYAGRTELPESVKALFRPVVVIVPDLQQICEIMLFSQGFLSAKILAKKMTTLYRLAREQLSKQHHYDFGLRALKSVLVMAGDLRRDAPELPEDVVLMRALRDMNLPKFIFEDAPLFLALIQDLFPGLNCPRVRYPELNDAVELCLNKKGYTENLVQADKVIQLYETMKTRHTTMVVGPTGGGKTVVINALCDAQTYMGLPTKLYTLNPKDRSVIELYGILDPNSRDWTDGLLSNIFREINRPTDKQERRYILFDGDVDALWVENMNSVMDDNRLLTLANGERIRLQPHCALLFEVGDLQYASPATVSRCGMVYIDPKYLGYEPYWKKWLSQRTNQYEKTTLNELYNKYIPPIIDRIVEGIADGEQVERLRRVIPLTDLNLLIQFCYLLDCLLINITEQTDYALIESIFLYSIYFCIGGTLVEEEREKFDNFVKYLASLPGPAVEETLNSPAAAGTIPSAEPSLFDYYFDVEKHVWIPWRQLVPTYIHNKSIKFSEILVPTIETVRINWFIEKLVNIHRPLLLVGETGTSKTAICQRFLRDIDQDRNLILTINFSFRTTSLDVQRNLEANVEKRSKDTYGPVSGKQLIIFIDDMNMPQVDQYGTQQPIALLKLLIERKGVYDRGKELNWKRMQSIDYLAAMGCPDGGKQDVDPRFISLFSVINIQSPSESTLYKIYSSILTGHTSEFDSGIKNSVNSVTNMTLKLFQFVSVQLPPTPSRFHYVFNMRDHSRIFNGLCLMTIDKFSRKEQCIRLWLHEVYRVVMDRLISHDDKQLVEKYIDELLQENSKEIKEYVTKMPILFGDYRNAMDESEIRLYEDMIDYENCRTIAQEILDNYNESIGQLQMILFNDAIEHFTRIERVLRMENGHALLVGVGGSGKQSLTRLAAYASNSTLFEIQLCRGYGEREFREELKTLYLRLGIENKSTVFMFTDQHVVEEGFLELINNMLTTGSVPALFGDDERESITGQLRDEAVAIGCPPTRESIWQYFIQKAASNLHIVLCMSPVGDTLRTRCRNFPGIVNNTTIDWFFPWPEQALYAVVNVLIPEQFNLVPQQYRDSVIDYFVATHQSIHGYTIEFAQTLRRVNHVTPKHYLDFIHTYKRLITEKDNDNEKQIIRLQSGLQKLAEASIQLEELNAKLAVQRVAVTEKTQACENLLNEITNSSQLAIEKKELAVLKSKEIQIQSVEIEQEKTEAEAALAEALPVLEQARLALDDLDKSDVTEIRSFAKPPKAVQVVSECICVFKGYKEISWKTAKGMMSDTNFLQSLQTMDVDNITSKQSSTVKDYLDKSKVTMDEMKSVSKAGTGLLKFVVAVLGYSEVARDIKPKRDKVAKLEKTFMQAKRDLTRINAELSNLESELISLNRRYEEAMSERLKLQEETDIMERRLIAADKLITGLSSEEIRWLKDLDGLKIKRVKLLGDCLISAAFLSYVGAFSSEFRTRMIYEDWQRWLQERQIPLSDQFRLEDILTSDVEVSRWNSEGLPPDELSIQNGILTVQSSRFPLCIDPQEQALHWICHKEEANNLKIATFNDSDFLKQLELSIRYGIPFLFKDVDDYIDPVINNVLEKNIKGDQNRAYVILGDKEVDYDPNFRLYLITKLSNPQYGPDVFSKATVINYTVTMKGLEDQLLSVIVKSERCELEEQREFLIKETSQNKKLLKDLEDSLLRELATSTGNMLDNVELVNTLEETKLKANEVSEKLEMGAKTAIDIDILRDGYRPAAKRGAILFFVLSDMSSINSMYQYSLTAYLDVFQISLHKSMPDVVLKKRLHNIINKLTYNVYTYGCTGIFEKHKLLFSFQITSKLEINLGNLTTEEMDFFIKGNVSIEKTKDPNPLPDWLPDSSWKDLSRLIELFPQYYGSLNDDLVRMSKQWKSWYESDNPESLTIPGNYNEQLSKFQRLCLLRCFRIDRIYRSITLYITDIMGEDYISPPILNFTTIYEQTTCRTPIVFILSPGSDPTLDLIKFAEKQNFDINRIKFLSMGQGQEKNAQNLLDLSIIHGNWLMLQNCHLLIKWLNILEKYIEKNLIKPHPDFRLWLTTEPCQLFPIGILQRSLKVVTESPNNLKLNLRSIYYNNISSSSFNDCSHPIYPSLLYTLAFFHSVIQERKKFGKIGWNINYDFNESDFYVSMQILIIYLKKSINDQQIKIPWNNLKYLIGEVIYGGRVIDEYDRRIIKTYMNEYFGDFIFDTYQPFYFYTCNNIQYIIPNGNTRDDFNRYIESLPLTNTPEVFGLHSNAEIGYYTNATKEIWSYLLELQPQTSNQKNSTNREEFISQITQGLLTSLPKIFDREALRKKLGINIQPITVVLLQELERFNLLIKRMDQTLRTLKRALNGEVGMSAELDNVARSLYNGQLPTIWQRLAPATKKSLGNWMMHFHDRHKQYTTWIENGDPGVIWLSGLHIPESFLMALTQTTCRRNGWPLDKSALYTAVTQYTDSTEIQERAHQGCFVQGLYLEGASWDLSKGCLKRQKSRQLVQPLPILRVNAIEAHRLKLQNTFCTPVYVTSERRNAMGVGLVFEAHLKTEVHPSHWVLQGVCLTLNTD</sequence>
<dbReference type="FunFam" id="1.20.140.100:FF:000013">
    <property type="entry name" value="Dynein heavy chain 10, axonemal"/>
    <property type="match status" value="1"/>
</dbReference>
<dbReference type="GO" id="GO:0036156">
    <property type="term" value="C:inner dynein arm"/>
    <property type="evidence" value="ECO:0007669"/>
    <property type="project" value="UniProtKB-ARBA"/>
</dbReference>
<dbReference type="Gene3D" id="1.10.472.130">
    <property type="match status" value="1"/>
</dbReference>
<evidence type="ECO:0000256" key="3">
    <source>
        <dbReference type="ARBA" id="ARBA00008887"/>
    </source>
</evidence>
<dbReference type="Pfam" id="PF18199">
    <property type="entry name" value="Dynein_C"/>
    <property type="match status" value="1"/>
</dbReference>
<evidence type="ECO:0000256" key="19">
    <source>
        <dbReference type="SAM" id="Coils"/>
    </source>
</evidence>
<dbReference type="InterPro" id="IPR041228">
    <property type="entry name" value="Dynein_C"/>
</dbReference>
<dbReference type="Pfam" id="PF12781">
    <property type="entry name" value="AAA_9"/>
    <property type="match status" value="1"/>
</dbReference>
<dbReference type="InterPro" id="IPR003593">
    <property type="entry name" value="AAA+_ATPase"/>
</dbReference>
<keyword evidence="5" id="KW-0493">Microtubule</keyword>
<dbReference type="Pfam" id="PF03028">
    <property type="entry name" value="Dynein_heavy"/>
    <property type="match status" value="1"/>
</dbReference>
<dbReference type="InterPro" id="IPR035699">
    <property type="entry name" value="AAA_6"/>
</dbReference>
<comment type="subunit">
    <text evidence="17">The I1 inner arm complex (also known as the f dynein complex) is a two-headed isoform composed of two heavy chains (1-alpha and 1-beta), three intermediate chains and three light chains. I1 occupies a specific position proximal to the first radial spoke and repeats every 96 nm along the length of the axoneme.</text>
</comment>
<dbReference type="Gene3D" id="1.10.8.1220">
    <property type="match status" value="1"/>
</dbReference>
<protein>
    <recommendedName>
        <fullName evidence="18">Dynein-1, subspecies f</fullName>
    </recommendedName>
</protein>
<dbReference type="GO" id="GO:0008017">
    <property type="term" value="F:microtubule binding"/>
    <property type="evidence" value="ECO:0007669"/>
    <property type="project" value="UniProtKB-ARBA"/>
</dbReference>
<dbReference type="InterPro" id="IPR043160">
    <property type="entry name" value="Dynein_C_barrel"/>
</dbReference>
<evidence type="ECO:0000256" key="16">
    <source>
        <dbReference type="ARBA" id="ARBA00054075"/>
    </source>
</evidence>
<evidence type="ECO:0000256" key="17">
    <source>
        <dbReference type="ARBA" id="ARBA00063032"/>
    </source>
</evidence>
<dbReference type="FunFam" id="1.20.58.1120:FF:000008">
    <property type="entry name" value="Dynein heavy chain 10, axonemal"/>
    <property type="match status" value="1"/>
</dbReference>
<dbReference type="InterPro" id="IPR042222">
    <property type="entry name" value="Dynein_2_N"/>
</dbReference>
<dbReference type="InterPro" id="IPR041589">
    <property type="entry name" value="DNAH3_AAA_lid_1"/>
</dbReference>
<evidence type="ECO:0000256" key="7">
    <source>
        <dbReference type="ARBA" id="ARBA00022741"/>
    </source>
</evidence>
<evidence type="ECO:0000256" key="13">
    <source>
        <dbReference type="ARBA" id="ARBA00023175"/>
    </source>
</evidence>
<dbReference type="FunFam" id="3.40.50.300:FF:000044">
    <property type="entry name" value="Dynein heavy chain 5, axonemal"/>
    <property type="match status" value="1"/>
</dbReference>
<reference evidence="23" key="2">
    <citation type="submission" date="2023-11" db="UniProtKB">
        <authorList>
            <consortium name="WormBaseParasite"/>
        </authorList>
    </citation>
    <scope>IDENTIFICATION</scope>
</reference>
<comment type="function">
    <text evidence="16">Force generating protein of eukaryotic cilia and flagella. Produces force towards the minus ends of microtubules. Dynein has ATPase activity; the force-producing power stroke is thought to occur on release of ADP. Required for assembly of the I1 inner arm complex and its targeting to the appropriate axoneme location. Also required for phototaxis.</text>
</comment>
<feature type="coiled-coil region" evidence="19">
    <location>
        <begin position="3467"/>
        <end position="3522"/>
    </location>
</feature>
<dbReference type="Gene3D" id="3.10.490.20">
    <property type="match status" value="1"/>
</dbReference>
<keyword evidence="12" id="KW-0969">Cilium</keyword>
<dbReference type="PANTHER" id="PTHR22878:SF63">
    <property type="entry name" value="DYNEIN AXONEMAL HEAVY CHAIN 10"/>
    <property type="match status" value="1"/>
</dbReference>
<keyword evidence="7" id="KW-0547">Nucleotide-binding</keyword>
<dbReference type="Pfam" id="PF08385">
    <property type="entry name" value="DHC_N1"/>
    <property type="match status" value="1"/>
</dbReference>
<dbReference type="Gene3D" id="1.20.920.20">
    <property type="match status" value="1"/>
</dbReference>
<dbReference type="InterPro" id="IPR042228">
    <property type="entry name" value="Dynein_linker_3"/>
</dbReference>
<accession>A0AA85G3X9</accession>
<feature type="domain" description="AAA+ ATPase" evidence="21">
    <location>
        <begin position="2026"/>
        <end position="2162"/>
    </location>
</feature>
<dbReference type="InterPro" id="IPR027417">
    <property type="entry name" value="P-loop_NTPase"/>
</dbReference>
<comment type="subcellular location">
    <subcellularLocation>
        <location evidence="1">Cell projection</location>
        <location evidence="1">Cilium</location>
        <location evidence="1">Flagellum</location>
    </subcellularLocation>
    <subcellularLocation>
        <location evidence="2">Cytoplasm</location>
        <location evidence="2">Cytoskeleton</location>
        <location evidence="2">Cilium axoneme</location>
    </subcellularLocation>
</comment>
<evidence type="ECO:0000256" key="6">
    <source>
        <dbReference type="ARBA" id="ARBA00022737"/>
    </source>
</evidence>
<dbReference type="GO" id="GO:0045505">
    <property type="term" value="F:dynein intermediate chain binding"/>
    <property type="evidence" value="ECO:0007669"/>
    <property type="project" value="InterPro"/>
</dbReference>
<dbReference type="InterPro" id="IPR024317">
    <property type="entry name" value="Dynein_heavy_chain_D4_dom"/>
</dbReference>
<keyword evidence="6" id="KW-0677">Repeat</keyword>
<evidence type="ECO:0000256" key="11">
    <source>
        <dbReference type="ARBA" id="ARBA00023054"/>
    </source>
</evidence>
<dbReference type="FunFam" id="1.10.8.1220:FF:000001">
    <property type="entry name" value="Dynein axonemal heavy chain 5"/>
    <property type="match status" value="1"/>
</dbReference>